<name>X1VWN3_9ZZZZ</name>
<sequence length="96" mass="10828">MANGVLANEGFRRCRNFVAGWLKHADPKTGLIPRNLSRDKDIWNAKDSAADNYPFMVLTAAITDRSLFEGRMLDMLRTETKLTSRIGAMPDTYSFS</sequence>
<feature type="non-terminal residue" evidence="1">
    <location>
        <position position="96"/>
    </location>
</feature>
<reference evidence="1" key="1">
    <citation type="journal article" date="2014" name="Front. Microbiol.">
        <title>High frequency of phylogenetically diverse reductive dehalogenase-homologous genes in deep subseafloor sedimentary metagenomes.</title>
        <authorList>
            <person name="Kawai M."/>
            <person name="Futagami T."/>
            <person name="Toyoda A."/>
            <person name="Takaki Y."/>
            <person name="Nishi S."/>
            <person name="Hori S."/>
            <person name="Arai W."/>
            <person name="Tsubouchi T."/>
            <person name="Morono Y."/>
            <person name="Uchiyama I."/>
            <person name="Ito T."/>
            <person name="Fujiyama A."/>
            <person name="Inagaki F."/>
            <person name="Takami H."/>
        </authorList>
    </citation>
    <scope>NUCLEOTIDE SEQUENCE</scope>
    <source>
        <strain evidence="1">Expedition CK06-06</strain>
    </source>
</reference>
<evidence type="ECO:0000313" key="1">
    <source>
        <dbReference type="EMBL" id="GAJ15655.1"/>
    </source>
</evidence>
<dbReference type="EMBL" id="BARW01026167">
    <property type="protein sequence ID" value="GAJ15655.1"/>
    <property type="molecule type" value="Genomic_DNA"/>
</dbReference>
<dbReference type="AlphaFoldDB" id="X1VWN3"/>
<organism evidence="1">
    <name type="scientific">marine sediment metagenome</name>
    <dbReference type="NCBI Taxonomy" id="412755"/>
    <lineage>
        <taxon>unclassified sequences</taxon>
        <taxon>metagenomes</taxon>
        <taxon>ecological metagenomes</taxon>
    </lineage>
</organism>
<comment type="caution">
    <text evidence="1">The sequence shown here is derived from an EMBL/GenBank/DDBJ whole genome shotgun (WGS) entry which is preliminary data.</text>
</comment>
<proteinExistence type="predicted"/>
<gene>
    <name evidence="1" type="ORF">S12H4_42718</name>
</gene>
<protein>
    <submittedName>
        <fullName evidence="1">Uncharacterized protein</fullName>
    </submittedName>
</protein>
<accession>X1VWN3</accession>